<gene>
    <name evidence="2" type="ORF">MKZ38_007884</name>
</gene>
<dbReference type="AlphaFoldDB" id="A0AAD5WPH0"/>
<comment type="caution">
    <text evidence="2">The sequence shown here is derived from an EMBL/GenBank/DDBJ whole genome shotgun (WGS) entry which is preliminary data.</text>
</comment>
<accession>A0AAD5WPH0</accession>
<feature type="region of interest" description="Disordered" evidence="1">
    <location>
        <begin position="1"/>
        <end position="36"/>
    </location>
</feature>
<dbReference type="EMBL" id="JAKWBI020000520">
    <property type="protein sequence ID" value="KAJ2894182.1"/>
    <property type="molecule type" value="Genomic_DNA"/>
</dbReference>
<evidence type="ECO:0000313" key="3">
    <source>
        <dbReference type="Proteomes" id="UP001201980"/>
    </source>
</evidence>
<dbReference type="Proteomes" id="UP001201980">
    <property type="component" value="Unassembled WGS sequence"/>
</dbReference>
<protein>
    <submittedName>
        <fullName evidence="2">Uncharacterized protein</fullName>
    </submittedName>
</protein>
<keyword evidence="3" id="KW-1185">Reference proteome</keyword>
<reference evidence="2" key="1">
    <citation type="submission" date="2022-07" db="EMBL/GenBank/DDBJ databases">
        <title>Draft genome sequence of Zalerion maritima ATCC 34329, a (micro)plastics degrading marine fungus.</title>
        <authorList>
            <person name="Paco A."/>
            <person name="Goncalves M.F.M."/>
            <person name="Rocha-Santos T.A.P."/>
            <person name="Alves A."/>
        </authorList>
    </citation>
    <scope>NUCLEOTIDE SEQUENCE</scope>
    <source>
        <strain evidence="2">ATCC 34329</strain>
    </source>
</reference>
<evidence type="ECO:0000313" key="2">
    <source>
        <dbReference type="EMBL" id="KAJ2894182.1"/>
    </source>
</evidence>
<evidence type="ECO:0000256" key="1">
    <source>
        <dbReference type="SAM" id="MobiDB-lite"/>
    </source>
</evidence>
<name>A0AAD5WPH0_9PEZI</name>
<sequence>MRKKKSQALEDEKISNSRQGGSKDPVPGAGETYPAGDEICHIPREVREAFQGAAEALRKNVGKSKSLWDCSGSVRRLAAGMAVPGERGS</sequence>
<proteinExistence type="predicted"/>
<organism evidence="2 3">
    <name type="scientific">Zalerion maritima</name>
    <dbReference type="NCBI Taxonomy" id="339359"/>
    <lineage>
        <taxon>Eukaryota</taxon>
        <taxon>Fungi</taxon>
        <taxon>Dikarya</taxon>
        <taxon>Ascomycota</taxon>
        <taxon>Pezizomycotina</taxon>
        <taxon>Sordariomycetes</taxon>
        <taxon>Lulworthiomycetidae</taxon>
        <taxon>Lulworthiales</taxon>
        <taxon>Lulworthiaceae</taxon>
        <taxon>Zalerion</taxon>
    </lineage>
</organism>